<proteinExistence type="predicted"/>
<dbReference type="InterPro" id="IPR049254">
    <property type="entry name" value="Phage_tail_terminator"/>
</dbReference>
<organism evidence="1 2">
    <name type="scientific">Clostridium haemolyticum NCTC 9693</name>
    <dbReference type="NCBI Taxonomy" id="1443114"/>
    <lineage>
        <taxon>Bacteria</taxon>
        <taxon>Bacillati</taxon>
        <taxon>Bacillota</taxon>
        <taxon>Clostridia</taxon>
        <taxon>Eubacteriales</taxon>
        <taxon>Clostridiaceae</taxon>
        <taxon>Clostridium</taxon>
    </lineage>
</organism>
<gene>
    <name evidence="1" type="ORF">Z960_03480</name>
</gene>
<protein>
    <recommendedName>
        <fullName evidence="3">Phage protein</fullName>
    </recommendedName>
</protein>
<evidence type="ECO:0008006" key="3">
    <source>
        <dbReference type="Google" id="ProtNLM"/>
    </source>
</evidence>
<dbReference type="Proteomes" id="UP000027937">
    <property type="component" value="Unassembled WGS sequence"/>
</dbReference>
<dbReference type="Pfam" id="PF20765">
    <property type="entry name" value="Phage_tail_terminator_8"/>
    <property type="match status" value="1"/>
</dbReference>
<comment type="caution">
    <text evidence="1">The sequence shown here is derived from an EMBL/GenBank/DDBJ whole genome shotgun (WGS) entry which is preliminary data.</text>
</comment>
<evidence type="ECO:0000313" key="2">
    <source>
        <dbReference type="Proteomes" id="UP000027937"/>
    </source>
</evidence>
<evidence type="ECO:0000313" key="1">
    <source>
        <dbReference type="EMBL" id="KEI18206.1"/>
    </source>
</evidence>
<accession>A0ABR4THT0</accession>
<reference evidence="1 2" key="1">
    <citation type="submission" date="2014-02" db="EMBL/GenBank/DDBJ databases">
        <title>Plasmidome dynamics in the species complex Clostridium novyi sensu lato converts strains of independent lineages into distinctly different pathogens.</title>
        <authorList>
            <person name="Skarin H."/>
            <person name="Segerman B."/>
        </authorList>
    </citation>
    <scope>NUCLEOTIDE SEQUENCE [LARGE SCALE GENOMIC DNA]</scope>
    <source>
        <strain evidence="1 2">NCTC 9693</strain>
    </source>
</reference>
<keyword evidence="2" id="KW-1185">Reference proteome</keyword>
<sequence length="139" mass="16275">MIDLVDIKKAINDLLKDTGIKTIDNSVKEGFKRPSFFVQILPISGTDLLKSDTLKNSYMVEINYFSKEKTQLDNIKMSDILKKKVFPYINIKERKLVPLNVRSTEIDGILSFRFNLNWLDSLEDKKQYPPMRKLEIEME</sequence>
<dbReference type="EMBL" id="JENX01000026">
    <property type="protein sequence ID" value="KEI18206.1"/>
    <property type="molecule type" value="Genomic_DNA"/>
</dbReference>
<name>A0ABR4THT0_CLOHA</name>
<dbReference type="RefSeq" id="WP_039227990.1">
    <property type="nucleotide sequence ID" value="NZ_JENX01000026.1"/>
</dbReference>